<reference evidence="2 3" key="1">
    <citation type="submission" date="2021-06" db="EMBL/GenBank/DDBJ databases">
        <title>Caerostris extrusa draft genome.</title>
        <authorList>
            <person name="Kono N."/>
            <person name="Arakawa K."/>
        </authorList>
    </citation>
    <scope>NUCLEOTIDE SEQUENCE [LARGE SCALE GENOMIC DNA]</scope>
</reference>
<evidence type="ECO:0000313" key="2">
    <source>
        <dbReference type="EMBL" id="GIX95637.1"/>
    </source>
</evidence>
<evidence type="ECO:0000313" key="3">
    <source>
        <dbReference type="Proteomes" id="UP001054945"/>
    </source>
</evidence>
<keyword evidence="3" id="KW-1185">Reference proteome</keyword>
<keyword evidence="1" id="KW-0472">Membrane</keyword>
<sequence length="92" mass="10037">MPSLLSLVGWLLDSLCTLTCLVLFPTFSPSSVSPSLMPQGSGHTGKDSSLSLLHSLSFFLAFCLSLPAFCLHFSSMYALLQVYTVCLRIQNF</sequence>
<organism evidence="2 3">
    <name type="scientific">Caerostris extrusa</name>
    <name type="common">Bark spider</name>
    <name type="synonym">Caerostris bankana</name>
    <dbReference type="NCBI Taxonomy" id="172846"/>
    <lineage>
        <taxon>Eukaryota</taxon>
        <taxon>Metazoa</taxon>
        <taxon>Ecdysozoa</taxon>
        <taxon>Arthropoda</taxon>
        <taxon>Chelicerata</taxon>
        <taxon>Arachnida</taxon>
        <taxon>Araneae</taxon>
        <taxon>Araneomorphae</taxon>
        <taxon>Entelegynae</taxon>
        <taxon>Araneoidea</taxon>
        <taxon>Araneidae</taxon>
        <taxon>Caerostris</taxon>
    </lineage>
</organism>
<keyword evidence="1" id="KW-0812">Transmembrane</keyword>
<dbReference type="AlphaFoldDB" id="A0AAV4PKB8"/>
<gene>
    <name evidence="2" type="ORF">CEXT_402281</name>
</gene>
<evidence type="ECO:0000256" key="1">
    <source>
        <dbReference type="SAM" id="Phobius"/>
    </source>
</evidence>
<protein>
    <recommendedName>
        <fullName evidence="4">Secreted protein</fullName>
    </recommendedName>
</protein>
<comment type="caution">
    <text evidence="2">The sequence shown here is derived from an EMBL/GenBank/DDBJ whole genome shotgun (WGS) entry which is preliminary data.</text>
</comment>
<proteinExistence type="predicted"/>
<evidence type="ECO:0008006" key="4">
    <source>
        <dbReference type="Google" id="ProtNLM"/>
    </source>
</evidence>
<dbReference type="EMBL" id="BPLR01004545">
    <property type="protein sequence ID" value="GIX95637.1"/>
    <property type="molecule type" value="Genomic_DNA"/>
</dbReference>
<dbReference type="Proteomes" id="UP001054945">
    <property type="component" value="Unassembled WGS sequence"/>
</dbReference>
<accession>A0AAV4PKB8</accession>
<keyword evidence="1" id="KW-1133">Transmembrane helix</keyword>
<feature type="transmembrane region" description="Helical" evidence="1">
    <location>
        <begin position="58"/>
        <end position="80"/>
    </location>
</feature>
<name>A0AAV4PKB8_CAEEX</name>